<reference evidence="3 4" key="1">
    <citation type="submission" date="2018-12" db="EMBL/GenBank/DDBJ databases">
        <authorList>
            <person name="Feng G."/>
            <person name="Zhu H."/>
        </authorList>
    </citation>
    <scope>NUCLEOTIDE SEQUENCE [LARGE SCALE GENOMIC DNA]</scope>
    <source>
        <strain evidence="3 4">LMG 26000</strain>
    </source>
</reference>
<accession>A0A428KHA6</accession>
<feature type="compositionally biased region" description="Basic and acidic residues" evidence="1">
    <location>
        <begin position="108"/>
        <end position="118"/>
    </location>
</feature>
<feature type="region of interest" description="Disordered" evidence="1">
    <location>
        <begin position="27"/>
        <end position="157"/>
    </location>
</feature>
<comment type="caution">
    <text evidence="3">The sequence shown here is derived from an EMBL/GenBank/DDBJ whole genome shotgun (WGS) entry which is preliminary data.</text>
</comment>
<proteinExistence type="predicted"/>
<sequence>MKKHLLSFALFLGLVAAAAEPSFAARAISGQEQRQDDHDKDHRKGQRAAHDPQKRLDAMAKELDLSSKQKDKVARIFQEQQQQMQALRGQSGQDRSQHKAQAQSIRQSTDKKLKDVLSKKQYAQFEAKRQERMRQMGNRPGGKQRGGFERRDTGSRS</sequence>
<dbReference type="Proteomes" id="UP000270291">
    <property type="component" value="Unassembled WGS sequence"/>
</dbReference>
<protein>
    <recommendedName>
        <fullName evidence="5">DUF4890 domain-containing protein</fullName>
    </recommendedName>
</protein>
<gene>
    <name evidence="3" type="ORF">EI293_00815</name>
</gene>
<evidence type="ECO:0000313" key="4">
    <source>
        <dbReference type="Proteomes" id="UP000270291"/>
    </source>
</evidence>
<feature type="signal peptide" evidence="2">
    <location>
        <begin position="1"/>
        <end position="24"/>
    </location>
</feature>
<dbReference type="RefSeq" id="WP_125434781.1">
    <property type="nucleotide sequence ID" value="NZ_RWIU01000001.1"/>
</dbReference>
<dbReference type="OrthoDB" id="886248at2"/>
<evidence type="ECO:0000256" key="2">
    <source>
        <dbReference type="SAM" id="SignalP"/>
    </source>
</evidence>
<evidence type="ECO:0008006" key="5">
    <source>
        <dbReference type="Google" id="ProtNLM"/>
    </source>
</evidence>
<feature type="compositionally biased region" description="Basic and acidic residues" evidence="1">
    <location>
        <begin position="33"/>
        <end position="74"/>
    </location>
</feature>
<dbReference type="AlphaFoldDB" id="A0A428KHA6"/>
<evidence type="ECO:0000256" key="1">
    <source>
        <dbReference type="SAM" id="MobiDB-lite"/>
    </source>
</evidence>
<keyword evidence="2" id="KW-0732">Signal</keyword>
<keyword evidence="4" id="KW-1185">Reference proteome</keyword>
<dbReference type="EMBL" id="RWIU01000001">
    <property type="protein sequence ID" value="RSK45744.1"/>
    <property type="molecule type" value="Genomic_DNA"/>
</dbReference>
<organism evidence="3 4">
    <name type="scientific">Hymenobacter perfusus</name>
    <dbReference type="NCBI Taxonomy" id="1236770"/>
    <lineage>
        <taxon>Bacteria</taxon>
        <taxon>Pseudomonadati</taxon>
        <taxon>Bacteroidota</taxon>
        <taxon>Cytophagia</taxon>
        <taxon>Cytophagales</taxon>
        <taxon>Hymenobacteraceae</taxon>
        <taxon>Hymenobacter</taxon>
    </lineage>
</organism>
<name>A0A428KHA6_9BACT</name>
<evidence type="ECO:0000313" key="3">
    <source>
        <dbReference type="EMBL" id="RSK45744.1"/>
    </source>
</evidence>
<feature type="chain" id="PRO_5019287259" description="DUF4890 domain-containing protein" evidence="2">
    <location>
        <begin position="25"/>
        <end position="157"/>
    </location>
</feature>
<feature type="compositionally biased region" description="Polar residues" evidence="1">
    <location>
        <begin position="78"/>
        <end position="107"/>
    </location>
</feature>
<feature type="compositionally biased region" description="Basic and acidic residues" evidence="1">
    <location>
        <begin position="146"/>
        <end position="157"/>
    </location>
</feature>